<reference evidence="2 3" key="1">
    <citation type="submission" date="2019-11" db="EMBL/GenBank/DDBJ databases">
        <title>Venturia inaequalis Genome Resource.</title>
        <authorList>
            <person name="Lichtner F.J."/>
        </authorList>
    </citation>
    <scope>NUCLEOTIDE SEQUENCE [LARGE SCALE GENOMIC DNA]</scope>
    <source>
        <strain evidence="2">Bline_iso_100314</strain>
    </source>
</reference>
<protein>
    <submittedName>
        <fullName evidence="2">Uncharacterized protein</fullName>
    </submittedName>
</protein>
<organism evidence="2 3">
    <name type="scientific">Venturia inaequalis</name>
    <name type="common">Apple scab fungus</name>
    <dbReference type="NCBI Taxonomy" id="5025"/>
    <lineage>
        <taxon>Eukaryota</taxon>
        <taxon>Fungi</taxon>
        <taxon>Dikarya</taxon>
        <taxon>Ascomycota</taxon>
        <taxon>Pezizomycotina</taxon>
        <taxon>Dothideomycetes</taxon>
        <taxon>Pleosporomycetidae</taxon>
        <taxon>Venturiales</taxon>
        <taxon>Venturiaceae</taxon>
        <taxon>Venturia</taxon>
    </lineage>
</organism>
<dbReference type="Proteomes" id="UP000433883">
    <property type="component" value="Unassembled WGS sequence"/>
</dbReference>
<gene>
    <name evidence="2" type="ORF">BLS_002337</name>
</gene>
<evidence type="ECO:0000256" key="1">
    <source>
        <dbReference type="SAM" id="MobiDB-lite"/>
    </source>
</evidence>
<feature type="region of interest" description="Disordered" evidence="1">
    <location>
        <begin position="231"/>
        <end position="255"/>
    </location>
</feature>
<name>A0A8H3U145_VENIN</name>
<proteinExistence type="predicted"/>
<dbReference type="EMBL" id="WNWQ01001652">
    <property type="protein sequence ID" value="KAE9961363.1"/>
    <property type="molecule type" value="Genomic_DNA"/>
</dbReference>
<feature type="compositionally biased region" description="Low complexity" evidence="1">
    <location>
        <begin position="238"/>
        <end position="249"/>
    </location>
</feature>
<accession>A0A8H3U145</accession>
<dbReference type="AlphaFoldDB" id="A0A8H3U145"/>
<sequence>MLLTDHRKACWRDAVPGGLGNAVPGGLGNAVPGGLGNAVPGGVGNAVPGGLGSAVPGGLPAVPGGVPNAVPGGVPGAPGGGLTDGLGGATSALGGAGGPLGGATSALGGAGGPLGGATSALGGAGGLTSALGEGGPTGLLTSLLDLNLNNPQTLLAVGDEQEKAAIGVLARKKINKDRQDAGQPPLTQEQVDSNPEMVAGALAGLNLSDPKQLAAIGDEEGAAAINLLSKKKKEREGGQQQQPQNENKGCPPSDGVFHAYAVEAGNSQNRYALTFANPKAADDFAAQLKKDYPNQAKRNGSQFFTIPSGINPAELPEYGSYKQFHDKMIVTPMGSGLRPQHIVIPPMDSKGYIYTYESPQIV</sequence>
<comment type="caution">
    <text evidence="2">The sequence shown here is derived from an EMBL/GenBank/DDBJ whole genome shotgun (WGS) entry which is preliminary data.</text>
</comment>
<evidence type="ECO:0000313" key="3">
    <source>
        <dbReference type="Proteomes" id="UP000433883"/>
    </source>
</evidence>
<evidence type="ECO:0000313" key="2">
    <source>
        <dbReference type="EMBL" id="KAE9961363.1"/>
    </source>
</evidence>